<feature type="transmembrane region" description="Helical" evidence="8">
    <location>
        <begin position="222"/>
        <end position="242"/>
    </location>
</feature>
<feature type="transmembrane region" description="Helical" evidence="8">
    <location>
        <begin position="444"/>
        <end position="464"/>
    </location>
</feature>
<evidence type="ECO:0000256" key="7">
    <source>
        <dbReference type="ARBA" id="ARBA00023136"/>
    </source>
</evidence>
<keyword evidence="5 8" id="KW-0812">Transmembrane</keyword>
<dbReference type="InterPro" id="IPR050297">
    <property type="entry name" value="LipidA_mod_glycosyltrf_83"/>
</dbReference>
<gene>
    <name evidence="10" type="ORF">SAMN05216369_0562</name>
</gene>
<evidence type="ECO:0000256" key="1">
    <source>
        <dbReference type="ARBA" id="ARBA00004651"/>
    </source>
</evidence>
<evidence type="ECO:0000256" key="2">
    <source>
        <dbReference type="ARBA" id="ARBA00022475"/>
    </source>
</evidence>
<dbReference type="InterPro" id="IPR038731">
    <property type="entry name" value="RgtA/B/C-like"/>
</dbReference>
<feature type="transmembrane region" description="Helical" evidence="8">
    <location>
        <begin position="130"/>
        <end position="147"/>
    </location>
</feature>
<dbReference type="Proteomes" id="UP000184497">
    <property type="component" value="Unassembled WGS sequence"/>
</dbReference>
<dbReference type="GO" id="GO:0005886">
    <property type="term" value="C:plasma membrane"/>
    <property type="evidence" value="ECO:0007669"/>
    <property type="project" value="UniProtKB-SubCell"/>
</dbReference>
<reference evidence="11" key="1">
    <citation type="submission" date="2016-11" db="EMBL/GenBank/DDBJ databases">
        <authorList>
            <person name="Varghese N."/>
            <person name="Submissions S."/>
        </authorList>
    </citation>
    <scope>NUCLEOTIDE SEQUENCE [LARGE SCALE GENOMIC DNA]</scope>
    <source>
        <strain evidence="11">CGMCC 1.10835</strain>
    </source>
</reference>
<evidence type="ECO:0000313" key="11">
    <source>
        <dbReference type="Proteomes" id="UP000184497"/>
    </source>
</evidence>
<evidence type="ECO:0000313" key="10">
    <source>
        <dbReference type="EMBL" id="SHK12619.1"/>
    </source>
</evidence>
<evidence type="ECO:0000256" key="3">
    <source>
        <dbReference type="ARBA" id="ARBA00022676"/>
    </source>
</evidence>
<dbReference type="GO" id="GO:0010041">
    <property type="term" value="P:response to iron(III) ion"/>
    <property type="evidence" value="ECO:0007669"/>
    <property type="project" value="TreeGrafter"/>
</dbReference>
<accession>A0A1M6PXF1</accession>
<dbReference type="GO" id="GO:0016763">
    <property type="term" value="F:pentosyltransferase activity"/>
    <property type="evidence" value="ECO:0007669"/>
    <property type="project" value="TreeGrafter"/>
</dbReference>
<dbReference type="RefSeq" id="WP_228704385.1">
    <property type="nucleotide sequence ID" value="NZ_FRAQ01000001.1"/>
</dbReference>
<feature type="transmembrane region" description="Helical" evidence="8">
    <location>
        <begin position="415"/>
        <end position="437"/>
    </location>
</feature>
<evidence type="ECO:0000256" key="5">
    <source>
        <dbReference type="ARBA" id="ARBA00022692"/>
    </source>
</evidence>
<dbReference type="AlphaFoldDB" id="A0A1M6PXF1"/>
<evidence type="ECO:0000256" key="8">
    <source>
        <dbReference type="SAM" id="Phobius"/>
    </source>
</evidence>
<feature type="transmembrane region" description="Helical" evidence="8">
    <location>
        <begin position="25"/>
        <end position="43"/>
    </location>
</feature>
<feature type="transmembrane region" description="Helical" evidence="8">
    <location>
        <begin position="184"/>
        <end position="210"/>
    </location>
</feature>
<dbReference type="PANTHER" id="PTHR33908:SF3">
    <property type="entry name" value="UNDECAPRENYL PHOSPHATE-ALPHA-4-AMINO-4-DEOXY-L-ARABINOSE ARABINOSYL TRANSFERASE"/>
    <property type="match status" value="1"/>
</dbReference>
<sequence>MHPMSVSRLLDDLVHRITHLSERQLFLLLMAFAALMVFMGIGFRSPWPADEPRFAEVAREMVDSGQWLIPMRGSEYYPDKPPVFMWVIAFFYWLTGNLKIAFLLPNALCGLLTTALVFDLGRRLWNPRTGAIAVALLFLAPQFLIQAKRAQIDGMVACWITIACYGLLRHFFERPSWGWYFTAWGFMGLGIITKGVGFLPIFMFLPILALAIKDRNRFAGALTWRCAAGPLVMLLVAAAWLVPMVMYVDSVGTDAALAYRDNILFKQTGERYANSWGHLQPWYYFIVSVIPALWFPLPLLILAAWRPFVQRLRQQPELIVLFVWVILVVVFFSLSPGKRGVYILPALPMFALGIAVILDSLPGLREGTATWFGPLMTALHGVMVVALIAVGILALTDHPKLVDKFSDYSRDPARLHAAGSFFLTFGILWLVSLVIFWRSHAISRWFLALMAGWLLFSTWGYSIMEPLRTPRNILAAAEQRLPPDAELGLLRFSEQFILFSRLDVTQFSYFSSEQEMERNAWRWMNEGAERYLLVENGLELACFGYEGAPKLGVAHRDAWYLLGPDQQKASCQAPVKRQEFTTPFPCRESTHLCKGVPSEPDRGTSPN</sequence>
<keyword evidence="6 8" id="KW-1133">Transmembrane helix</keyword>
<keyword evidence="11" id="KW-1185">Reference proteome</keyword>
<feature type="transmembrane region" description="Helical" evidence="8">
    <location>
        <begin position="76"/>
        <end position="94"/>
    </location>
</feature>
<feature type="transmembrane region" description="Helical" evidence="8">
    <location>
        <begin position="370"/>
        <end position="395"/>
    </location>
</feature>
<evidence type="ECO:0000259" key="9">
    <source>
        <dbReference type="Pfam" id="PF13231"/>
    </source>
</evidence>
<feature type="domain" description="Glycosyltransferase RgtA/B/C/D-like" evidence="9">
    <location>
        <begin position="79"/>
        <end position="240"/>
    </location>
</feature>
<protein>
    <submittedName>
        <fullName evidence="10">4-amino-4-deoxy-L-arabinose transferase</fullName>
    </submittedName>
</protein>
<keyword evidence="2" id="KW-1003">Cell membrane</keyword>
<keyword evidence="7 8" id="KW-0472">Membrane</keyword>
<organism evidence="10 11">
    <name type="scientific">Marinobacter antarcticus</name>
    <dbReference type="NCBI Taxonomy" id="564117"/>
    <lineage>
        <taxon>Bacteria</taxon>
        <taxon>Pseudomonadati</taxon>
        <taxon>Pseudomonadota</taxon>
        <taxon>Gammaproteobacteria</taxon>
        <taxon>Pseudomonadales</taxon>
        <taxon>Marinobacteraceae</taxon>
        <taxon>Marinobacter</taxon>
    </lineage>
</organism>
<dbReference type="GO" id="GO:0009103">
    <property type="term" value="P:lipopolysaccharide biosynthetic process"/>
    <property type="evidence" value="ECO:0007669"/>
    <property type="project" value="TreeGrafter"/>
</dbReference>
<evidence type="ECO:0000256" key="4">
    <source>
        <dbReference type="ARBA" id="ARBA00022679"/>
    </source>
</evidence>
<feature type="transmembrane region" description="Helical" evidence="8">
    <location>
        <begin position="317"/>
        <end position="334"/>
    </location>
</feature>
<keyword evidence="3" id="KW-0328">Glycosyltransferase</keyword>
<dbReference type="PANTHER" id="PTHR33908">
    <property type="entry name" value="MANNOSYLTRANSFERASE YKCB-RELATED"/>
    <property type="match status" value="1"/>
</dbReference>
<evidence type="ECO:0000256" key="6">
    <source>
        <dbReference type="ARBA" id="ARBA00022989"/>
    </source>
</evidence>
<keyword evidence="4 10" id="KW-0808">Transferase</keyword>
<name>A0A1M6PXF1_9GAMM</name>
<comment type="subcellular location">
    <subcellularLocation>
        <location evidence="1">Cell membrane</location>
        <topology evidence="1">Multi-pass membrane protein</topology>
    </subcellularLocation>
</comment>
<dbReference type="EMBL" id="FRAQ01000001">
    <property type="protein sequence ID" value="SHK12619.1"/>
    <property type="molecule type" value="Genomic_DNA"/>
</dbReference>
<dbReference type="Pfam" id="PF13231">
    <property type="entry name" value="PMT_2"/>
    <property type="match status" value="1"/>
</dbReference>
<dbReference type="STRING" id="564117.SAMN05216369_0562"/>
<feature type="transmembrane region" description="Helical" evidence="8">
    <location>
        <begin position="340"/>
        <end position="358"/>
    </location>
</feature>
<feature type="transmembrane region" description="Helical" evidence="8">
    <location>
        <begin position="282"/>
        <end position="305"/>
    </location>
</feature>
<proteinExistence type="predicted"/>